<evidence type="ECO:0000313" key="2">
    <source>
        <dbReference type="EMBL" id="MCD2422330.1"/>
    </source>
</evidence>
<dbReference type="Proteomes" id="UP001199816">
    <property type="component" value="Unassembled WGS sequence"/>
</dbReference>
<keyword evidence="1" id="KW-0808">Transferase</keyword>
<evidence type="ECO:0000256" key="1">
    <source>
        <dbReference type="ARBA" id="ARBA00022679"/>
    </source>
</evidence>
<evidence type="ECO:0000313" key="3">
    <source>
        <dbReference type="Proteomes" id="UP001199816"/>
    </source>
</evidence>
<organism evidence="2 3">
    <name type="scientific">Niabella pedocola</name>
    <dbReference type="NCBI Taxonomy" id="1752077"/>
    <lineage>
        <taxon>Bacteria</taxon>
        <taxon>Pseudomonadati</taxon>
        <taxon>Bacteroidota</taxon>
        <taxon>Chitinophagia</taxon>
        <taxon>Chitinophagales</taxon>
        <taxon>Chitinophagaceae</taxon>
        <taxon>Niabella</taxon>
    </lineage>
</organism>
<protein>
    <submittedName>
        <fullName evidence="2">Class I SAM-dependent methyltransferase</fullName>
    </submittedName>
</protein>
<name>A0ABS8PMK4_9BACT</name>
<dbReference type="EMBL" id="JAJNEC010000004">
    <property type="protein sequence ID" value="MCD2422330.1"/>
    <property type="molecule type" value="Genomic_DNA"/>
</dbReference>
<dbReference type="CDD" id="cd02440">
    <property type="entry name" value="AdoMet_MTases"/>
    <property type="match status" value="1"/>
</dbReference>
<dbReference type="SUPFAM" id="SSF53335">
    <property type="entry name" value="S-adenosyl-L-methionine-dependent methyltransferases"/>
    <property type="match status" value="1"/>
</dbReference>
<dbReference type="Gene3D" id="3.40.50.150">
    <property type="entry name" value="Vaccinia Virus protein VP39"/>
    <property type="match status" value="1"/>
</dbReference>
<keyword evidence="3" id="KW-1185">Reference proteome</keyword>
<dbReference type="Pfam" id="PF13489">
    <property type="entry name" value="Methyltransf_23"/>
    <property type="match status" value="1"/>
</dbReference>
<dbReference type="GO" id="GO:0008168">
    <property type="term" value="F:methyltransferase activity"/>
    <property type="evidence" value="ECO:0007669"/>
    <property type="project" value="UniProtKB-KW"/>
</dbReference>
<dbReference type="PANTHER" id="PTHR43861:SF3">
    <property type="entry name" value="PUTATIVE (AFU_ORTHOLOGUE AFUA_2G14390)-RELATED"/>
    <property type="match status" value="1"/>
</dbReference>
<dbReference type="RefSeq" id="WP_231003233.1">
    <property type="nucleotide sequence ID" value="NZ_JAJNEC010000004.1"/>
</dbReference>
<dbReference type="GO" id="GO:0032259">
    <property type="term" value="P:methylation"/>
    <property type="evidence" value="ECO:0007669"/>
    <property type="project" value="UniProtKB-KW"/>
</dbReference>
<gene>
    <name evidence="2" type="ORF">LQ567_06115</name>
</gene>
<proteinExistence type="predicted"/>
<accession>A0ABS8PMK4</accession>
<keyword evidence="2" id="KW-0489">Methyltransferase</keyword>
<sequence>MPPIHYEACPVCSGTQIRPVFLVKDYTVSGEVFPVEECSSCALRFTQDVPDQASIGPYYKSEDYISHSNTHKGLVSRMYQMVRSRTMRQKAALVERYAQKRNGRLLDLGCGTGTFLHTMKNRGWEVAGLEPDAGARDMAQQLYNLDIAPSHELYQLEEAQFDAITLWHVLEHVHELHAYMAQLKRILKPDGVLLIAVPNYTSRDADIYEQYWAAYDVPRHLYHFSPKAMGVLTERHGLHIKKMLPMWFDSFYVSLLSSKYKYGKTQYVGAGLHGLSSNVNATRNTKECSSVIYVIRKEG</sequence>
<reference evidence="2 3" key="1">
    <citation type="submission" date="2021-11" db="EMBL/GenBank/DDBJ databases">
        <title>Genomic of Niabella pedocola.</title>
        <authorList>
            <person name="Wu T."/>
        </authorList>
    </citation>
    <scope>NUCLEOTIDE SEQUENCE [LARGE SCALE GENOMIC DNA]</scope>
    <source>
        <strain evidence="2 3">JCM 31011</strain>
    </source>
</reference>
<comment type="caution">
    <text evidence="2">The sequence shown here is derived from an EMBL/GenBank/DDBJ whole genome shotgun (WGS) entry which is preliminary data.</text>
</comment>
<dbReference type="InterPro" id="IPR029063">
    <property type="entry name" value="SAM-dependent_MTases_sf"/>
</dbReference>
<dbReference type="PANTHER" id="PTHR43861">
    <property type="entry name" value="TRANS-ACONITATE 2-METHYLTRANSFERASE-RELATED"/>
    <property type="match status" value="1"/>
</dbReference>